<feature type="transmembrane region" description="Helical" evidence="1">
    <location>
        <begin position="268"/>
        <end position="289"/>
    </location>
</feature>
<feature type="transmembrane region" description="Helical" evidence="1">
    <location>
        <begin position="403"/>
        <end position="424"/>
    </location>
</feature>
<dbReference type="PANTHER" id="PTHR34473:SF2">
    <property type="entry name" value="UPF0699 TRANSMEMBRANE PROTEIN YDBT"/>
    <property type="match status" value="1"/>
</dbReference>
<name>A0A1X7I879_9BACL</name>
<feature type="domain" description="YdbS-like PH" evidence="2">
    <location>
        <begin position="450"/>
        <end position="529"/>
    </location>
</feature>
<evidence type="ECO:0000256" key="1">
    <source>
        <dbReference type="SAM" id="Phobius"/>
    </source>
</evidence>
<dbReference type="InterPro" id="IPR005182">
    <property type="entry name" value="YdbS-like_PH"/>
</dbReference>
<dbReference type="InterPro" id="IPR014529">
    <property type="entry name" value="UCP026631"/>
</dbReference>
<dbReference type="Proteomes" id="UP000193834">
    <property type="component" value="Unassembled WGS sequence"/>
</dbReference>
<proteinExistence type="predicted"/>
<keyword evidence="1" id="KW-0812">Transmembrane</keyword>
<feature type="transmembrane region" description="Helical" evidence="1">
    <location>
        <begin position="40"/>
        <end position="60"/>
    </location>
</feature>
<evidence type="ECO:0000259" key="2">
    <source>
        <dbReference type="Pfam" id="PF03703"/>
    </source>
</evidence>
<dbReference type="Pfam" id="PF03703">
    <property type="entry name" value="bPH_2"/>
    <property type="match status" value="3"/>
</dbReference>
<organism evidence="3 4">
    <name type="scientific">Paenibacillus aquistagni</name>
    <dbReference type="NCBI Taxonomy" id="1852522"/>
    <lineage>
        <taxon>Bacteria</taxon>
        <taxon>Bacillati</taxon>
        <taxon>Bacillota</taxon>
        <taxon>Bacilli</taxon>
        <taxon>Bacillales</taxon>
        <taxon>Paenibacillaceae</taxon>
        <taxon>Paenibacillus</taxon>
    </lineage>
</organism>
<keyword evidence="1" id="KW-1133">Transmembrane helix</keyword>
<dbReference type="PIRSF" id="PIRSF026631">
    <property type="entry name" value="UCP026631"/>
    <property type="match status" value="1"/>
</dbReference>
<keyword evidence="4" id="KW-1185">Reference proteome</keyword>
<evidence type="ECO:0000313" key="4">
    <source>
        <dbReference type="Proteomes" id="UP000193834"/>
    </source>
</evidence>
<keyword evidence="1" id="KW-0472">Membrane</keyword>
<feature type="transmembrane region" description="Helical" evidence="1">
    <location>
        <begin position="227"/>
        <end position="248"/>
    </location>
</feature>
<dbReference type="AlphaFoldDB" id="A0A1X7I879"/>
<dbReference type="RefSeq" id="WP_085492495.1">
    <property type="nucleotide sequence ID" value="NZ_FXAZ01000001.1"/>
</dbReference>
<feature type="domain" description="YdbS-like PH" evidence="2">
    <location>
        <begin position="299"/>
        <end position="368"/>
    </location>
</feature>
<feature type="transmembrane region" description="Helical" evidence="1">
    <location>
        <begin position="12"/>
        <end position="34"/>
    </location>
</feature>
<dbReference type="EMBL" id="FXAZ01000001">
    <property type="protein sequence ID" value="SMG10561.1"/>
    <property type="molecule type" value="Genomic_DNA"/>
</dbReference>
<reference evidence="3 4" key="1">
    <citation type="submission" date="2017-04" db="EMBL/GenBank/DDBJ databases">
        <authorList>
            <person name="Afonso C.L."/>
            <person name="Miller P.J."/>
            <person name="Scott M.A."/>
            <person name="Spackman E."/>
            <person name="Goraichik I."/>
            <person name="Dimitrov K.M."/>
            <person name="Suarez D.L."/>
            <person name="Swayne D.E."/>
        </authorList>
    </citation>
    <scope>NUCLEOTIDE SEQUENCE [LARGE SCALE GENOMIC DNA]</scope>
    <source>
        <strain evidence="3 4">11</strain>
    </source>
</reference>
<feature type="domain" description="YdbS-like PH" evidence="2">
    <location>
        <begin position="63"/>
        <end position="141"/>
    </location>
</feature>
<protein>
    <submittedName>
        <fullName evidence="3">Putative membrane protein</fullName>
    </submittedName>
</protein>
<accession>A0A1X7I879</accession>
<feature type="transmembrane region" description="Helical" evidence="1">
    <location>
        <begin position="430"/>
        <end position="448"/>
    </location>
</feature>
<sequence>MRPQRYHPLVMLFELGRLIKNSAIAAFYLFVLQWQSTSAFVFYGRIIFYFIFGISLMAIIQRWLTKRYELDEHAFQLYKGLLKQTKQSIPYSKVQNHSQHTSFVHRMLHVTSLRFETGISGEDAAVVFKAITKAEAARIIERVTGSDEAQDEQLNASSHQDDAAHEGIHAPARLHGEQAGGRSACNVNLSEVLDKDEEAAPNNISVAQNRSTRTIHFQPTRKDTIKASFTSLSFLVLIPLLVSFYFKLNDMFHVEQEAEGLANQVLSSWWLTIIIILALIALSLAFGMVRTYLLYGKYEISSDDSHIYIVRGVLNESSFSIAKDKVQAVEIKQPLMKRLLGLAEVKLTSAGDLSLEDAKLSSSSLYPYLPVQQAYAMIQEILPAYELSNMMQKLPKASLWSRLARPSWIFIIALGALLYFTPSWFGFHGWWWVLAAVLLISIILTRILDYRNARYVMNQRFIQFRTGSWSTHMFISKREKVIEVKVARNPIQRWLGLATIETTNRSKPIYHASIQDVPLEQAVAFFEWYKGRAKEIKLTD</sequence>
<gene>
    <name evidence="3" type="ORF">SAMN06295960_0198</name>
</gene>
<dbReference type="STRING" id="1852522.SAMN06295960_0198"/>
<dbReference type="PANTHER" id="PTHR34473">
    <property type="entry name" value="UPF0699 TRANSMEMBRANE PROTEIN YDBS"/>
    <property type="match status" value="1"/>
</dbReference>
<dbReference type="OrthoDB" id="2317554at2"/>
<evidence type="ECO:0000313" key="3">
    <source>
        <dbReference type="EMBL" id="SMG10561.1"/>
    </source>
</evidence>